<dbReference type="InterPro" id="IPR006805">
    <property type="entry name" value="Anth_synth_I_N"/>
</dbReference>
<dbReference type="Gene3D" id="3.60.120.10">
    <property type="entry name" value="Anthranilate synthase"/>
    <property type="match status" value="1"/>
</dbReference>
<protein>
    <recommendedName>
        <fullName evidence="1">aminodeoxychorismate synthase</fullName>
        <ecNumber evidence="1">2.6.1.85</ecNumber>
    </recommendedName>
</protein>
<dbReference type="InterPro" id="IPR005802">
    <property type="entry name" value="ADC_synth_comp_1"/>
</dbReference>
<organism evidence="5 6">
    <name type="scientific">Vibrio japonicus</name>
    <dbReference type="NCBI Taxonomy" id="1824638"/>
    <lineage>
        <taxon>Bacteria</taxon>
        <taxon>Pseudomonadati</taxon>
        <taxon>Pseudomonadota</taxon>
        <taxon>Gammaproteobacteria</taxon>
        <taxon>Vibrionales</taxon>
        <taxon>Vibrionaceae</taxon>
        <taxon>Vibrio</taxon>
    </lineage>
</organism>
<reference evidence="5" key="1">
    <citation type="submission" date="2022-07" db="EMBL/GenBank/DDBJ databases">
        <title>Complete genome of Vibrio japonicus strain JCM 31412T and phylogenomic assessment of the Nereis clade of the genus Vibrio.</title>
        <authorList>
            <person name="Shlafstein M.D."/>
            <person name="Emsley S.A."/>
            <person name="Ushijima B."/>
            <person name="Videau P."/>
            <person name="Saw J.H."/>
        </authorList>
    </citation>
    <scope>NUCLEOTIDE SEQUENCE</scope>
    <source>
        <strain evidence="5">JCM 31412</strain>
    </source>
</reference>
<evidence type="ECO:0000256" key="2">
    <source>
        <dbReference type="ARBA" id="ARBA00022679"/>
    </source>
</evidence>
<dbReference type="EC" id="2.6.1.85" evidence="1"/>
<evidence type="ECO:0000313" key="5">
    <source>
        <dbReference type="EMBL" id="UUM31627.1"/>
    </source>
</evidence>
<proteinExistence type="predicted"/>
<dbReference type="PANTHER" id="PTHR11236:SF50">
    <property type="entry name" value="AMINODEOXYCHORISMATE SYNTHASE COMPONENT 1"/>
    <property type="match status" value="1"/>
</dbReference>
<dbReference type="InterPro" id="IPR015890">
    <property type="entry name" value="Chorismate_C"/>
</dbReference>
<keyword evidence="6" id="KW-1185">Reference proteome</keyword>
<feature type="domain" description="Anthranilate synthase component I N-terminal" evidence="4">
    <location>
        <begin position="23"/>
        <end position="157"/>
    </location>
</feature>
<evidence type="ECO:0000259" key="3">
    <source>
        <dbReference type="Pfam" id="PF00425"/>
    </source>
</evidence>
<dbReference type="PANTHER" id="PTHR11236">
    <property type="entry name" value="AMINOBENZOATE/ANTHRANILATE SYNTHASE"/>
    <property type="match status" value="1"/>
</dbReference>
<dbReference type="Proteomes" id="UP001058602">
    <property type="component" value="Chromosome 1"/>
</dbReference>
<dbReference type="Pfam" id="PF04715">
    <property type="entry name" value="Anth_synt_I_N"/>
    <property type="match status" value="1"/>
</dbReference>
<sequence length="455" mass="51092">MNNNTPNSLEIKTINYQTDLAQQLFSRIEHMPWAMLLRSASPNHIDSRFDILVADPIATLTTLGSKTTVVTSRETFESEADPFTLLQQYQQQWLPSCAYDGELPFIGGALGYFSYDLGRRVEHLPDIAEHDLSTPDMAVGLFDWAVVIDHKDKAAYVVGQEVELHYQWLLEQSPTLADAFTLHGSWQSNMTKESYSTKFAQVQEYLRSGDCYQINLAQRFKAKYSGSEWRAYQKLEAVNQVPFSAFIRTEQGAILSVSPERFLEVKDRVIETKPIKGTRPRYENPEEDQAAATELANAEKDQAENLMIVDLLRNDIGRVAKPGTVHVPKLFDIESFPAVHHLVSTIRAELDAQYSAADLLRASFPGGSITGAPKIRAMEIIEELEPHRRSAYCGSIGYISRHGRMDTSITIRTLIAENSTMHVWAGGGLVADSQCDAEYQETLDKLSRILPVLES</sequence>
<dbReference type="InterPro" id="IPR019999">
    <property type="entry name" value="Anth_synth_I-like"/>
</dbReference>
<evidence type="ECO:0000313" key="6">
    <source>
        <dbReference type="Proteomes" id="UP001058602"/>
    </source>
</evidence>
<dbReference type="InterPro" id="IPR005801">
    <property type="entry name" value="ADC_synthase"/>
</dbReference>
<name>A0ABY5LLJ1_9VIBR</name>
<dbReference type="SUPFAM" id="SSF56322">
    <property type="entry name" value="ADC synthase"/>
    <property type="match status" value="1"/>
</dbReference>
<dbReference type="EMBL" id="CP102096">
    <property type="protein sequence ID" value="UUM31627.1"/>
    <property type="molecule type" value="Genomic_DNA"/>
</dbReference>
<evidence type="ECO:0000256" key="1">
    <source>
        <dbReference type="ARBA" id="ARBA00013139"/>
    </source>
</evidence>
<gene>
    <name evidence="5" type="primary">pabB</name>
    <name evidence="5" type="ORF">NP165_05700</name>
</gene>
<keyword evidence="2" id="KW-0808">Transferase</keyword>
<dbReference type="RefSeq" id="WP_257085351.1">
    <property type="nucleotide sequence ID" value="NZ_CP102096.1"/>
</dbReference>
<dbReference type="NCBIfam" id="NF012009">
    <property type="entry name" value="PRK15465.1"/>
    <property type="match status" value="1"/>
</dbReference>
<dbReference type="NCBIfam" id="TIGR00553">
    <property type="entry name" value="pabB"/>
    <property type="match status" value="1"/>
</dbReference>
<dbReference type="Pfam" id="PF00425">
    <property type="entry name" value="Chorismate_bind"/>
    <property type="match status" value="1"/>
</dbReference>
<evidence type="ECO:0000259" key="4">
    <source>
        <dbReference type="Pfam" id="PF04715"/>
    </source>
</evidence>
<accession>A0ABY5LLJ1</accession>
<feature type="domain" description="Chorismate-utilising enzyme C-terminal" evidence="3">
    <location>
        <begin position="192"/>
        <end position="445"/>
    </location>
</feature>
<dbReference type="PRINTS" id="PR00095">
    <property type="entry name" value="ANTSNTHASEI"/>
</dbReference>